<dbReference type="EMBL" id="DSEU01000001">
    <property type="protein sequence ID" value="HEM66063.1"/>
    <property type="molecule type" value="Genomic_DNA"/>
</dbReference>
<protein>
    <submittedName>
        <fullName evidence="1">Uncharacterized protein</fullName>
    </submittedName>
</protein>
<name>A0A7J2U1D3_9CREN</name>
<accession>A0A7J2U1D3</accession>
<organism evidence="1">
    <name type="scientific">Ignisphaera aggregans</name>
    <dbReference type="NCBI Taxonomy" id="334771"/>
    <lineage>
        <taxon>Archaea</taxon>
        <taxon>Thermoproteota</taxon>
        <taxon>Thermoprotei</taxon>
        <taxon>Desulfurococcales</taxon>
        <taxon>Desulfurococcaceae</taxon>
        <taxon>Ignisphaera</taxon>
    </lineage>
</organism>
<proteinExistence type="predicted"/>
<gene>
    <name evidence="1" type="ORF">ENO26_00545</name>
</gene>
<comment type="caution">
    <text evidence="1">The sequence shown here is derived from an EMBL/GenBank/DDBJ whole genome shotgun (WGS) entry which is preliminary data.</text>
</comment>
<evidence type="ECO:0000313" key="1">
    <source>
        <dbReference type="EMBL" id="HEM66063.1"/>
    </source>
</evidence>
<sequence>MSSEQKRKVLVAREDLVNALSLVARRRGSTLYSLTNEVIEQALRAESMGVSLREVLDVYEVLKANRSSGQTLIPVEILVAMASRLDSKSFEEIERLWREAGRWYGEYLAIRFRDSFRDSGARISQLERFLKEVRWEFVDLVIHGEGDGVRVRCVSPQIPAEVMRFLAAFIEGVLEAFNYIVERRSIFKGILDVFAKPSK</sequence>
<dbReference type="AlphaFoldDB" id="A0A7J2U1D3"/>
<reference evidence="1" key="1">
    <citation type="journal article" date="2020" name="mSystems">
        <title>Genome- and Community-Level Interaction Insights into Carbon Utilization and Element Cycling Functions of Hydrothermarchaeota in Hydrothermal Sediment.</title>
        <authorList>
            <person name="Zhou Z."/>
            <person name="Liu Y."/>
            <person name="Xu W."/>
            <person name="Pan J."/>
            <person name="Luo Z.H."/>
            <person name="Li M."/>
        </authorList>
    </citation>
    <scope>NUCLEOTIDE SEQUENCE [LARGE SCALE GENOMIC DNA]</scope>
    <source>
        <strain evidence="1">SpSt-125</strain>
    </source>
</reference>